<evidence type="ECO:0000256" key="3">
    <source>
        <dbReference type="ARBA" id="ARBA00036324"/>
    </source>
</evidence>
<evidence type="ECO:0000313" key="5">
    <source>
        <dbReference type="Proteomes" id="UP000553756"/>
    </source>
</evidence>
<evidence type="ECO:0000313" key="4">
    <source>
        <dbReference type="EMBL" id="NMN01802.1"/>
    </source>
</evidence>
<accession>A0ABX1SXC9</accession>
<comment type="catalytic activity">
    <reaction evidence="1">
        <text>beta-D-ribopyranose = beta-D-ribofuranose</text>
        <dbReference type="Rhea" id="RHEA:25432"/>
        <dbReference type="ChEBI" id="CHEBI:27476"/>
        <dbReference type="ChEBI" id="CHEBI:47002"/>
        <dbReference type="EC" id="5.4.99.62"/>
    </reaction>
</comment>
<protein>
    <submittedName>
        <fullName evidence="4">Fucose dissimilation pathway protein FucU</fullName>
    </submittedName>
</protein>
<dbReference type="PANTHER" id="PTHR31690:SF4">
    <property type="entry name" value="FUCOSE MUTAROTASE"/>
    <property type="match status" value="1"/>
</dbReference>
<dbReference type="InterPro" id="IPR023750">
    <property type="entry name" value="RbsD-like_sf"/>
</dbReference>
<evidence type="ECO:0000256" key="1">
    <source>
        <dbReference type="ARBA" id="ARBA00000223"/>
    </source>
</evidence>
<dbReference type="SUPFAM" id="SSF102546">
    <property type="entry name" value="RbsD-like"/>
    <property type="match status" value="1"/>
</dbReference>
<dbReference type="EMBL" id="JAAIIJ010000004">
    <property type="protein sequence ID" value="NMN01802.1"/>
    <property type="molecule type" value="Genomic_DNA"/>
</dbReference>
<keyword evidence="5" id="KW-1185">Reference proteome</keyword>
<organism evidence="4 5">
    <name type="scientific">Bifidobacterium panos</name>
    <dbReference type="NCBI Taxonomy" id="2675321"/>
    <lineage>
        <taxon>Bacteria</taxon>
        <taxon>Bacillati</taxon>
        <taxon>Actinomycetota</taxon>
        <taxon>Actinomycetes</taxon>
        <taxon>Bifidobacteriales</taxon>
        <taxon>Bifidobacteriaceae</taxon>
        <taxon>Bifidobacterium</taxon>
    </lineage>
</organism>
<gene>
    <name evidence="4" type="ORF">G1C94_0423</name>
</gene>
<dbReference type="InterPro" id="IPR007721">
    <property type="entry name" value="RbsD_FucU"/>
</dbReference>
<sequence length="139" mass="14987">MLTTTLIHPDLLQALASCGHGDTVLIADGNYPLSTEVSQTARIVRLGYRPSVPSVTDVLGAVSGHIAIEHAEVMSPGADRDEPPIFAQFRKLLGSADITPIERFAFYDRVRNDAHLRLAIGTGELQPFANILLTVGARQ</sequence>
<dbReference type="InterPro" id="IPR050443">
    <property type="entry name" value="RbsD/FucU_mutarotase"/>
</dbReference>
<evidence type="ECO:0000256" key="2">
    <source>
        <dbReference type="ARBA" id="ARBA00023235"/>
    </source>
</evidence>
<dbReference type="PANTHER" id="PTHR31690">
    <property type="entry name" value="FUCOSE MUTAROTASE"/>
    <property type="match status" value="1"/>
</dbReference>
<keyword evidence="2" id="KW-0413">Isomerase</keyword>
<dbReference type="RefSeq" id="WP_172144263.1">
    <property type="nucleotide sequence ID" value="NZ_JAAIIJ010000004.1"/>
</dbReference>
<dbReference type="Proteomes" id="UP000553756">
    <property type="component" value="Unassembled WGS sequence"/>
</dbReference>
<dbReference type="Gene3D" id="3.40.1650.10">
    <property type="entry name" value="RbsD-like domain"/>
    <property type="match status" value="1"/>
</dbReference>
<name>A0ABX1SXC9_9BIFI</name>
<reference evidence="4 5" key="1">
    <citation type="submission" date="2020-02" db="EMBL/GenBank/DDBJ databases">
        <title>Characterization of phylogenetic diversity of novel bifidobacterial species isolated in Czech ZOOs.</title>
        <authorList>
            <person name="Lugli G.A."/>
            <person name="Vera N.B."/>
            <person name="Ventura M."/>
        </authorList>
    </citation>
    <scope>NUCLEOTIDE SEQUENCE [LARGE SCALE GENOMIC DNA]</scope>
    <source>
        <strain evidence="4 5">DSM 109963</strain>
    </source>
</reference>
<comment type="caution">
    <text evidence="4">The sequence shown here is derived from an EMBL/GenBank/DDBJ whole genome shotgun (WGS) entry which is preliminary data.</text>
</comment>
<dbReference type="Pfam" id="PF05025">
    <property type="entry name" value="RbsD_FucU"/>
    <property type="match status" value="1"/>
</dbReference>
<comment type="catalytic activity">
    <reaction evidence="3">
        <text>alpha-L-fucose = beta-L-fucose</text>
        <dbReference type="Rhea" id="RHEA:25580"/>
        <dbReference type="ChEBI" id="CHEBI:42548"/>
        <dbReference type="ChEBI" id="CHEBI:42589"/>
        <dbReference type="EC" id="5.1.3.29"/>
    </reaction>
</comment>
<proteinExistence type="predicted"/>